<evidence type="ECO:0000313" key="5">
    <source>
        <dbReference type="Proteomes" id="UP000789901"/>
    </source>
</evidence>
<dbReference type="PANTHER" id="PTHR13049">
    <property type="entry name" value="DUF814-RELATED"/>
    <property type="match status" value="1"/>
</dbReference>
<reference evidence="4 5" key="1">
    <citation type="submission" date="2021-06" db="EMBL/GenBank/DDBJ databases">
        <authorList>
            <person name="Kallberg Y."/>
            <person name="Tangrot J."/>
            <person name="Rosling A."/>
        </authorList>
    </citation>
    <scope>NUCLEOTIDE SEQUENCE [LARGE SCALE GENOMIC DNA]</scope>
    <source>
        <strain evidence="4 5">120-4 pot B 10/14</strain>
    </source>
</reference>
<evidence type="ECO:0000313" key="4">
    <source>
        <dbReference type="EMBL" id="CAG8793289.1"/>
    </source>
</evidence>
<evidence type="ECO:0000256" key="2">
    <source>
        <dbReference type="SAM" id="MobiDB-lite"/>
    </source>
</evidence>
<dbReference type="PANTHER" id="PTHR13049:SF2">
    <property type="entry name" value="COILED-COIL DOMAIN-CONTAINING PROTEIN 25"/>
    <property type="match status" value="1"/>
</dbReference>
<proteinExistence type="inferred from homology"/>
<keyword evidence="5" id="KW-1185">Reference proteome</keyword>
<organism evidence="4 5">
    <name type="scientific">Gigaspora margarita</name>
    <dbReference type="NCBI Taxonomy" id="4874"/>
    <lineage>
        <taxon>Eukaryota</taxon>
        <taxon>Fungi</taxon>
        <taxon>Fungi incertae sedis</taxon>
        <taxon>Mucoromycota</taxon>
        <taxon>Glomeromycotina</taxon>
        <taxon>Glomeromycetes</taxon>
        <taxon>Diversisporales</taxon>
        <taxon>Gigasporaceae</taxon>
        <taxon>Gigaspora</taxon>
    </lineage>
</organism>
<dbReference type="EMBL" id="CAJVQB010020058">
    <property type="protein sequence ID" value="CAG8793289.1"/>
    <property type="molecule type" value="Genomic_DNA"/>
</dbReference>
<comment type="caution">
    <text evidence="4">The sequence shown here is derived from an EMBL/GenBank/DDBJ whole genome shotgun (WGS) entry which is preliminary data.</text>
</comment>
<evidence type="ECO:0000259" key="3">
    <source>
        <dbReference type="Pfam" id="PF05670"/>
    </source>
</evidence>
<accession>A0ABN7VQU1</accession>
<feature type="non-terminal residue" evidence="4">
    <location>
        <position position="1"/>
    </location>
</feature>
<dbReference type="InterPro" id="IPR039730">
    <property type="entry name" value="Jlp2/Ccd25"/>
</dbReference>
<protein>
    <submittedName>
        <fullName evidence="4">2530_t:CDS:1</fullName>
    </submittedName>
</protein>
<feature type="compositionally biased region" description="Basic and acidic residues" evidence="2">
    <location>
        <begin position="284"/>
        <end position="306"/>
    </location>
</feature>
<gene>
    <name evidence="4" type="ORF">GMARGA_LOCUS21591</name>
</gene>
<dbReference type="Proteomes" id="UP000789901">
    <property type="component" value="Unassembled WGS sequence"/>
</dbReference>
<comment type="similarity">
    <text evidence="1">Belongs to the CCDC25 family.</text>
</comment>
<evidence type="ECO:0000256" key="1">
    <source>
        <dbReference type="ARBA" id="ARBA00008998"/>
    </source>
</evidence>
<sequence length="337" mass="38348">PENLPTILQNPDIVTLILKYLKGKDTDDEMPALLFDWNQVGFNDKPNVPNCRNDGHAIGTWHSNVAVNLPWARHQTGVPNVCNHLLRLNKITASTGRTNQSEFINQKKTQISSQRSQRYYESRVFNSVKKMVYYFTSTVVDPPAIIYMGKDKEENEDLIKHGWEEDVCAHVYLRLQVDQSWETIPTSLLNDLGQLVKANSIAGSGSKEKSVMVVYTPWSNLLKTAGMATGEVSFHDHSKVKKLQVGKKDNSIIRRLEKTKTENIAPDLAGEKLAMEKEKRRLAREAANAKKQEELRLEQERRDKAAKNSYDSIFVESNMRSNQNVGGEEVDLEEDFM</sequence>
<dbReference type="Pfam" id="PF05670">
    <property type="entry name" value="NFACT-R_1"/>
    <property type="match status" value="1"/>
</dbReference>
<dbReference type="InterPro" id="IPR008532">
    <property type="entry name" value="NFACT_RNA-bd"/>
</dbReference>
<feature type="domain" description="NFACT RNA-binding" evidence="3">
    <location>
        <begin position="131"/>
        <end position="236"/>
    </location>
</feature>
<feature type="region of interest" description="Disordered" evidence="2">
    <location>
        <begin position="284"/>
        <end position="309"/>
    </location>
</feature>
<name>A0ABN7VQU1_GIGMA</name>